<gene>
    <name evidence="3 4 5" type="primary">LOC113504469</name>
</gene>
<evidence type="ECO:0000313" key="5">
    <source>
        <dbReference type="RefSeq" id="XP_026742569.1"/>
    </source>
</evidence>
<feature type="region of interest" description="Disordered" evidence="1">
    <location>
        <begin position="63"/>
        <end position="142"/>
    </location>
</feature>
<evidence type="ECO:0000313" key="3">
    <source>
        <dbReference type="RefSeq" id="XP_026742567.1"/>
    </source>
</evidence>
<dbReference type="Proteomes" id="UP000322000">
    <property type="component" value="Chromosome 22"/>
</dbReference>
<dbReference type="RefSeq" id="XP_026742568.1">
    <property type="nucleotide sequence ID" value="XM_026886767.1"/>
</dbReference>
<feature type="region of interest" description="Disordered" evidence="1">
    <location>
        <begin position="204"/>
        <end position="234"/>
    </location>
</feature>
<dbReference type="RefSeq" id="XP_026742569.1">
    <property type="nucleotide sequence ID" value="XM_026886768.1"/>
</dbReference>
<reference evidence="3 4" key="1">
    <citation type="submission" date="2025-04" db="UniProtKB">
        <authorList>
            <consortium name="RefSeq"/>
        </authorList>
    </citation>
    <scope>IDENTIFICATION</scope>
</reference>
<feature type="compositionally biased region" description="Polar residues" evidence="1">
    <location>
        <begin position="221"/>
        <end position="232"/>
    </location>
</feature>
<dbReference type="GeneID" id="113504469"/>
<dbReference type="KEGG" id="tnl:113504469"/>
<proteinExistence type="predicted"/>
<evidence type="ECO:0000313" key="4">
    <source>
        <dbReference type="RefSeq" id="XP_026742568.1"/>
    </source>
</evidence>
<evidence type="ECO:0000256" key="1">
    <source>
        <dbReference type="SAM" id="MobiDB-lite"/>
    </source>
</evidence>
<evidence type="ECO:0000313" key="2">
    <source>
        <dbReference type="Proteomes" id="UP000322000"/>
    </source>
</evidence>
<feature type="region of interest" description="Disordered" evidence="1">
    <location>
        <begin position="1"/>
        <end position="39"/>
    </location>
</feature>
<feature type="compositionally biased region" description="Polar residues" evidence="1">
    <location>
        <begin position="1"/>
        <end position="16"/>
    </location>
</feature>
<name>A0A7E5WQE5_TRINI</name>
<sequence length="247" mass="26093">MASVRTRSASPKSVSFSPILERKYSAERGPSSPPELKSTDWRKYFTDFSAYLDALLADLQNSINPGARVGSPGGRSSPGGRTASPGRTSSPLGRGSSPGRLSSPGGSLNSPSSTGYGSINGSRNISSDYIKPASPTYQNTSSLHEKVVPIKYNTTPASYGSHNTNYSTGQSGYGRTGRGNLTELDTLLDDLSNARYGNYVDKSHTYSERNGEFTDGYARTNGATSPASSRPTVDSLLDQLSADLPNG</sequence>
<protein>
    <submittedName>
        <fullName evidence="3 4">DNA-directed RNA polymerase II subunit 1-like isoform X1</fullName>
    </submittedName>
</protein>
<organism evidence="2 3">
    <name type="scientific">Trichoplusia ni</name>
    <name type="common">Cabbage looper</name>
    <dbReference type="NCBI Taxonomy" id="7111"/>
    <lineage>
        <taxon>Eukaryota</taxon>
        <taxon>Metazoa</taxon>
        <taxon>Ecdysozoa</taxon>
        <taxon>Arthropoda</taxon>
        <taxon>Hexapoda</taxon>
        <taxon>Insecta</taxon>
        <taxon>Pterygota</taxon>
        <taxon>Neoptera</taxon>
        <taxon>Endopterygota</taxon>
        <taxon>Lepidoptera</taxon>
        <taxon>Glossata</taxon>
        <taxon>Ditrysia</taxon>
        <taxon>Noctuoidea</taxon>
        <taxon>Noctuidae</taxon>
        <taxon>Plusiinae</taxon>
        <taxon>Trichoplusia</taxon>
    </lineage>
</organism>
<feature type="compositionally biased region" description="Low complexity" evidence="1">
    <location>
        <begin position="78"/>
        <end position="115"/>
    </location>
</feature>
<dbReference type="OrthoDB" id="15567at2759"/>
<accession>A0A7E5WQE5</accession>
<dbReference type="AlphaFoldDB" id="A0A7E5WQE5"/>
<feature type="compositionally biased region" description="Polar residues" evidence="1">
    <location>
        <begin position="116"/>
        <end position="127"/>
    </location>
</feature>
<keyword evidence="2" id="KW-1185">Reference proteome</keyword>
<dbReference type="RefSeq" id="XP_026742567.1">
    <property type="nucleotide sequence ID" value="XM_026886766.1"/>
</dbReference>